<feature type="transmembrane region" description="Helical" evidence="18">
    <location>
        <begin position="122"/>
        <end position="140"/>
    </location>
</feature>
<evidence type="ECO:0000313" key="19">
    <source>
        <dbReference type="EMBL" id="QII81587.1"/>
    </source>
</evidence>
<dbReference type="InterPro" id="IPR000462">
    <property type="entry name" value="CDP-OH_P_trans"/>
</dbReference>
<evidence type="ECO:0000256" key="14">
    <source>
        <dbReference type="ARBA" id="ARBA00023264"/>
    </source>
</evidence>
<evidence type="ECO:0000256" key="7">
    <source>
        <dbReference type="ARBA" id="ARBA00022516"/>
    </source>
</evidence>
<dbReference type="GO" id="GO:0016020">
    <property type="term" value="C:membrane"/>
    <property type="evidence" value="ECO:0007669"/>
    <property type="project" value="UniProtKB-SubCell"/>
</dbReference>
<evidence type="ECO:0000256" key="6">
    <source>
        <dbReference type="ARBA" id="ARBA00014944"/>
    </source>
</evidence>
<dbReference type="InterPro" id="IPR004570">
    <property type="entry name" value="Phosphatidylglycerol_P_synth"/>
</dbReference>
<dbReference type="RefSeq" id="WP_166161295.1">
    <property type="nucleotide sequence ID" value="NZ_CP049740.1"/>
</dbReference>
<feature type="transmembrane region" description="Helical" evidence="18">
    <location>
        <begin position="6"/>
        <end position="24"/>
    </location>
</feature>
<dbReference type="Gene3D" id="1.20.120.1760">
    <property type="match status" value="1"/>
</dbReference>
<dbReference type="Proteomes" id="UP000501451">
    <property type="component" value="Chromosome"/>
</dbReference>
<keyword evidence="20" id="KW-1185">Reference proteome</keyword>
<accession>A0A6G7K8L9</accession>
<keyword evidence="7" id="KW-0444">Lipid biosynthesis</keyword>
<feature type="transmembrane region" description="Helical" evidence="18">
    <location>
        <begin position="90"/>
        <end position="110"/>
    </location>
</feature>
<evidence type="ECO:0000313" key="20">
    <source>
        <dbReference type="Proteomes" id="UP000501451"/>
    </source>
</evidence>
<keyword evidence="13" id="KW-0594">Phospholipid biosynthesis</keyword>
<comment type="pathway">
    <text evidence="3">Phospholipid metabolism; phosphatidylglycerol biosynthesis; phosphatidylglycerol from CDP-diacylglycerol: step 1/2.</text>
</comment>
<dbReference type="KEGG" id="jar:G7057_03240"/>
<dbReference type="InterPro" id="IPR048254">
    <property type="entry name" value="CDP_ALCOHOL_P_TRANSF_CS"/>
</dbReference>
<evidence type="ECO:0000256" key="16">
    <source>
        <dbReference type="ARBA" id="ARBA00048586"/>
    </source>
</evidence>
<comment type="subcellular location">
    <subcellularLocation>
        <location evidence="2">Membrane</location>
        <topology evidence="2">Multi-pass membrane protein</topology>
    </subcellularLocation>
</comment>
<dbReference type="PIRSF" id="PIRSF000847">
    <property type="entry name" value="Phos_ph_gly_syn"/>
    <property type="match status" value="1"/>
</dbReference>
<dbReference type="EMBL" id="CP049740">
    <property type="protein sequence ID" value="QII81587.1"/>
    <property type="molecule type" value="Genomic_DNA"/>
</dbReference>
<keyword evidence="8 17" id="KW-0808">Transferase</keyword>
<dbReference type="PANTHER" id="PTHR14269">
    <property type="entry name" value="CDP-DIACYLGLYCEROL--GLYCEROL-3-PHOSPHATE 3-PHOSPHATIDYLTRANSFERASE-RELATED"/>
    <property type="match status" value="1"/>
</dbReference>
<organism evidence="19 20">
    <name type="scientific">Jeotgalibaca arthritidis</name>
    <dbReference type="NCBI Taxonomy" id="1868794"/>
    <lineage>
        <taxon>Bacteria</taxon>
        <taxon>Bacillati</taxon>
        <taxon>Bacillota</taxon>
        <taxon>Bacilli</taxon>
        <taxon>Lactobacillales</taxon>
        <taxon>Carnobacteriaceae</taxon>
        <taxon>Jeotgalibaca</taxon>
    </lineage>
</organism>
<evidence type="ECO:0000256" key="15">
    <source>
        <dbReference type="ARBA" id="ARBA00033018"/>
    </source>
</evidence>
<reference evidence="19 20" key="1">
    <citation type="journal article" date="2017" name="Int. J. Syst. Evol. Microbiol.">
        <title>Jeotgalibaca porci sp. nov. and Jeotgalibaca arthritidis sp. nov., isolated from pigs, and emended description of the genus Jeotgalibaca.</title>
        <authorList>
            <person name="Zamora L."/>
            <person name="Perez-Sancho M."/>
            <person name="Dominguez L."/>
            <person name="Fernandez-Garayzabal J.F."/>
            <person name="Vela A.I."/>
        </authorList>
    </citation>
    <scope>NUCLEOTIDE SEQUENCE [LARGE SCALE GENOMIC DNA]</scope>
    <source>
        <strain evidence="19 20">CECT 9157</strain>
    </source>
</reference>
<dbReference type="PROSITE" id="PS00379">
    <property type="entry name" value="CDP_ALCOHOL_P_TRANSF"/>
    <property type="match status" value="1"/>
</dbReference>
<comment type="function">
    <text evidence="1">This protein catalyzes the committed step to the synthesis of the acidic phospholipids.</text>
</comment>
<evidence type="ECO:0000256" key="12">
    <source>
        <dbReference type="ARBA" id="ARBA00023136"/>
    </source>
</evidence>
<evidence type="ECO:0000256" key="11">
    <source>
        <dbReference type="ARBA" id="ARBA00023098"/>
    </source>
</evidence>
<feature type="transmembrane region" description="Helical" evidence="18">
    <location>
        <begin position="31"/>
        <end position="52"/>
    </location>
</feature>
<evidence type="ECO:0000256" key="13">
    <source>
        <dbReference type="ARBA" id="ARBA00023209"/>
    </source>
</evidence>
<dbReference type="InterPro" id="IPR050324">
    <property type="entry name" value="CDP-alcohol_PTase-I"/>
</dbReference>
<protein>
    <recommendedName>
        <fullName evidence="6">CDP-diacylglycerol--glycerol-3-phosphate 3-phosphatidyltransferase</fullName>
        <ecNumber evidence="5">2.7.8.5</ecNumber>
    </recommendedName>
    <alternativeName>
        <fullName evidence="15">Phosphatidylglycerophosphate synthase</fullName>
    </alternativeName>
</protein>
<proteinExistence type="inferred from homology"/>
<dbReference type="GO" id="GO:0008444">
    <property type="term" value="F:CDP-diacylglycerol-glycerol-3-phosphate 3-phosphatidyltransferase activity"/>
    <property type="evidence" value="ECO:0007669"/>
    <property type="project" value="UniProtKB-EC"/>
</dbReference>
<evidence type="ECO:0000256" key="17">
    <source>
        <dbReference type="RuleBase" id="RU003750"/>
    </source>
</evidence>
<keyword evidence="10 18" id="KW-1133">Transmembrane helix</keyword>
<keyword evidence="14" id="KW-1208">Phospholipid metabolism</keyword>
<dbReference type="AlphaFoldDB" id="A0A6G7K8L9"/>
<keyword evidence="12 18" id="KW-0472">Membrane</keyword>
<keyword evidence="9 18" id="KW-0812">Transmembrane</keyword>
<evidence type="ECO:0000256" key="5">
    <source>
        <dbReference type="ARBA" id="ARBA00013170"/>
    </source>
</evidence>
<dbReference type="InterPro" id="IPR043130">
    <property type="entry name" value="CDP-OH_PTrfase_TM_dom"/>
</dbReference>
<dbReference type="UniPathway" id="UPA00084">
    <property type="reaction ID" value="UER00503"/>
</dbReference>
<gene>
    <name evidence="19" type="ORF">G7057_03240</name>
</gene>
<keyword evidence="11" id="KW-0443">Lipid metabolism</keyword>
<comment type="catalytic activity">
    <reaction evidence="16">
        <text>a CDP-1,2-diacyl-sn-glycerol + sn-glycerol 3-phosphate = a 1,2-diacyl-sn-glycero-3-phospho-(1'-sn-glycero-3'-phosphate) + CMP + H(+)</text>
        <dbReference type="Rhea" id="RHEA:12593"/>
        <dbReference type="ChEBI" id="CHEBI:15378"/>
        <dbReference type="ChEBI" id="CHEBI:57597"/>
        <dbReference type="ChEBI" id="CHEBI:58332"/>
        <dbReference type="ChEBI" id="CHEBI:60110"/>
        <dbReference type="ChEBI" id="CHEBI:60377"/>
        <dbReference type="EC" id="2.7.8.5"/>
    </reaction>
</comment>
<evidence type="ECO:0000256" key="3">
    <source>
        <dbReference type="ARBA" id="ARBA00005042"/>
    </source>
</evidence>
<dbReference type="GO" id="GO:0006655">
    <property type="term" value="P:phosphatidylglycerol biosynthetic process"/>
    <property type="evidence" value="ECO:0007669"/>
    <property type="project" value="UniProtKB-UniPathway"/>
</dbReference>
<feature type="transmembrane region" description="Helical" evidence="18">
    <location>
        <begin position="146"/>
        <end position="165"/>
    </location>
</feature>
<evidence type="ECO:0000256" key="2">
    <source>
        <dbReference type="ARBA" id="ARBA00004141"/>
    </source>
</evidence>
<sequence>MKHVPNILTFIRLLLIPVYFMVFYSEAEHALLLALAIFVVASITDVLDGFLARKYQVVSKFGTVADPFADKMMQVSVLYSLSDISMLEKWFFWIILVKELCQILLGIIMVSMKPKMIMSANIFGKITTVLVFVTIIFAVLSLPGATIIQFITAVLAIITFTQYAYHFLMGLKERKLANK</sequence>
<dbReference type="PANTHER" id="PTHR14269:SF62">
    <property type="entry name" value="CDP-DIACYLGLYCEROL--GLYCEROL-3-PHOSPHATE 3-PHOSPHATIDYLTRANSFERASE 1, CHLOROPLASTIC"/>
    <property type="match status" value="1"/>
</dbReference>
<evidence type="ECO:0000256" key="18">
    <source>
        <dbReference type="SAM" id="Phobius"/>
    </source>
</evidence>
<evidence type="ECO:0000256" key="4">
    <source>
        <dbReference type="ARBA" id="ARBA00010441"/>
    </source>
</evidence>
<name>A0A6G7K8L9_9LACT</name>
<evidence type="ECO:0000256" key="8">
    <source>
        <dbReference type="ARBA" id="ARBA00022679"/>
    </source>
</evidence>
<dbReference type="Pfam" id="PF01066">
    <property type="entry name" value="CDP-OH_P_transf"/>
    <property type="match status" value="1"/>
</dbReference>
<comment type="similarity">
    <text evidence="4 17">Belongs to the CDP-alcohol phosphatidyltransferase class-I family.</text>
</comment>
<evidence type="ECO:0000256" key="1">
    <source>
        <dbReference type="ARBA" id="ARBA00003973"/>
    </source>
</evidence>
<evidence type="ECO:0000256" key="10">
    <source>
        <dbReference type="ARBA" id="ARBA00022989"/>
    </source>
</evidence>
<dbReference type="EC" id="2.7.8.5" evidence="5"/>
<evidence type="ECO:0000256" key="9">
    <source>
        <dbReference type="ARBA" id="ARBA00022692"/>
    </source>
</evidence>